<dbReference type="PRINTS" id="PR00987">
    <property type="entry name" value="TRNASYNTHGLU"/>
</dbReference>
<accession>A0A1W1BR23</accession>
<dbReference type="GO" id="GO:0006424">
    <property type="term" value="P:glutamyl-tRNA aminoacylation"/>
    <property type="evidence" value="ECO:0007669"/>
    <property type="project" value="TreeGrafter"/>
</dbReference>
<evidence type="ECO:0000313" key="8">
    <source>
        <dbReference type="EMBL" id="SFV55934.1"/>
    </source>
</evidence>
<evidence type="ECO:0000256" key="4">
    <source>
        <dbReference type="ARBA" id="ARBA00022840"/>
    </source>
</evidence>
<feature type="domain" description="Glutamyl/glutaminyl-tRNA synthetase class Ib catalytic" evidence="7">
    <location>
        <begin position="3"/>
        <end position="278"/>
    </location>
</feature>
<name>A0A1W1BR23_9ZZZZ</name>
<dbReference type="EMBL" id="FPHK01000019">
    <property type="protein sequence ID" value="SFV55934.1"/>
    <property type="molecule type" value="Genomic_DNA"/>
</dbReference>
<gene>
    <name evidence="8" type="ORF">MNB_SM-6-851</name>
</gene>
<dbReference type="Pfam" id="PF00749">
    <property type="entry name" value="tRNA-synt_1c"/>
    <property type="match status" value="1"/>
</dbReference>
<keyword evidence="5" id="KW-0648">Protein biosynthesis</keyword>
<sequence length="409" mass="47082">MLRFAFVPSGDMNLNELRLALVNFIVSQQRNEDFLVRIDDIDKNKTVEKKDQESVGILDLFGIKYSQVVHQSQNIRFHSAMALQLLHEKKAFSCFCSDEWLQKKQEEAKAANKPYRYDDACRNLPAELVIDNTAPFSVRIVRPDNTSDDIDSFVILHRDKTPTHTFATAVDDMLSDISLVVRREDELRETQKEVHIRNSLGYAKTIEYVYLPDMKNADNIAVKALLEEGYLPEAILNYLISTVVTPQNELFTLQEAIEWFSLENIITSPASFDMQKLKEINQKHLKKMDARELSRFVGFADAEIGKLAKLYADKLYTTKELKSKIEPIFQEREIPSAHKEPAALIQKALKDAPHFAEYETFKSYMLEKTGLQEEDFTDTFRILLTASEDDSDIAAIYACLKNYIEEIIK</sequence>
<evidence type="ECO:0000256" key="3">
    <source>
        <dbReference type="ARBA" id="ARBA00022741"/>
    </source>
</evidence>
<dbReference type="InterPro" id="IPR014729">
    <property type="entry name" value="Rossmann-like_a/b/a_fold"/>
</dbReference>
<reference evidence="8" key="1">
    <citation type="submission" date="2016-10" db="EMBL/GenBank/DDBJ databases">
        <authorList>
            <person name="de Groot N.N."/>
        </authorList>
    </citation>
    <scope>NUCLEOTIDE SEQUENCE</scope>
</reference>
<dbReference type="InterPro" id="IPR000924">
    <property type="entry name" value="Glu/Gln-tRNA-synth"/>
</dbReference>
<dbReference type="EC" id="6.1.1.24" evidence="8"/>
<dbReference type="GO" id="GO:0050561">
    <property type="term" value="F:glutamate-tRNA(Gln) ligase activity"/>
    <property type="evidence" value="ECO:0007669"/>
    <property type="project" value="UniProtKB-EC"/>
</dbReference>
<protein>
    <submittedName>
        <fullName evidence="8">Glutamyl-tRNA(Gln) synthetase</fullName>
        <ecNumber evidence="8">6.1.1.24</ecNumber>
    </submittedName>
</protein>
<dbReference type="PANTHER" id="PTHR43311:SF2">
    <property type="entry name" value="GLUTAMATE--TRNA LIGASE, MITOCHONDRIAL-RELATED"/>
    <property type="match status" value="1"/>
</dbReference>
<dbReference type="SUPFAM" id="SSF52374">
    <property type="entry name" value="Nucleotidylyl transferase"/>
    <property type="match status" value="1"/>
</dbReference>
<keyword evidence="4" id="KW-0067">ATP-binding</keyword>
<comment type="similarity">
    <text evidence="1">Belongs to the class-I aminoacyl-tRNA synthetase family. Glutamate--tRNA ligase type 1 subfamily.</text>
</comment>
<dbReference type="GO" id="GO:0005829">
    <property type="term" value="C:cytosol"/>
    <property type="evidence" value="ECO:0007669"/>
    <property type="project" value="TreeGrafter"/>
</dbReference>
<dbReference type="Gene3D" id="1.10.1160.10">
    <property type="entry name" value="Glutamyl-trna Synthetase, Domain 2"/>
    <property type="match status" value="1"/>
</dbReference>
<dbReference type="GO" id="GO:0000049">
    <property type="term" value="F:tRNA binding"/>
    <property type="evidence" value="ECO:0007669"/>
    <property type="project" value="InterPro"/>
</dbReference>
<keyword evidence="2 8" id="KW-0436">Ligase</keyword>
<dbReference type="Gene3D" id="3.90.800.10">
    <property type="entry name" value="Glutamyl-tRNA Synthetase, Domain 3"/>
    <property type="match status" value="1"/>
</dbReference>
<dbReference type="InterPro" id="IPR049940">
    <property type="entry name" value="GluQ/Sye"/>
</dbReference>
<evidence type="ECO:0000259" key="7">
    <source>
        <dbReference type="Pfam" id="PF00749"/>
    </source>
</evidence>
<dbReference type="Gene3D" id="3.40.50.620">
    <property type="entry name" value="HUPs"/>
    <property type="match status" value="1"/>
</dbReference>
<proteinExistence type="inferred from homology"/>
<dbReference type="PANTHER" id="PTHR43311">
    <property type="entry name" value="GLUTAMATE--TRNA LIGASE"/>
    <property type="match status" value="1"/>
</dbReference>
<organism evidence="8">
    <name type="scientific">hydrothermal vent metagenome</name>
    <dbReference type="NCBI Taxonomy" id="652676"/>
    <lineage>
        <taxon>unclassified sequences</taxon>
        <taxon>metagenomes</taxon>
        <taxon>ecological metagenomes</taxon>
    </lineage>
</organism>
<keyword evidence="3" id="KW-0547">Nucleotide-binding</keyword>
<dbReference type="SUPFAM" id="SSF48163">
    <property type="entry name" value="An anticodon-binding domain of class I aminoacyl-tRNA synthetases"/>
    <property type="match status" value="1"/>
</dbReference>
<dbReference type="GO" id="GO:0005524">
    <property type="term" value="F:ATP binding"/>
    <property type="evidence" value="ECO:0007669"/>
    <property type="project" value="UniProtKB-KW"/>
</dbReference>
<evidence type="ECO:0000256" key="2">
    <source>
        <dbReference type="ARBA" id="ARBA00022598"/>
    </source>
</evidence>
<evidence type="ECO:0000256" key="6">
    <source>
        <dbReference type="ARBA" id="ARBA00023146"/>
    </source>
</evidence>
<evidence type="ECO:0000256" key="5">
    <source>
        <dbReference type="ARBA" id="ARBA00022917"/>
    </source>
</evidence>
<evidence type="ECO:0000256" key="1">
    <source>
        <dbReference type="ARBA" id="ARBA00007894"/>
    </source>
</evidence>
<dbReference type="AlphaFoldDB" id="A0A1W1BR23"/>
<dbReference type="GO" id="GO:0004818">
    <property type="term" value="F:glutamate-tRNA ligase activity"/>
    <property type="evidence" value="ECO:0007669"/>
    <property type="project" value="TreeGrafter"/>
</dbReference>
<dbReference type="InterPro" id="IPR008925">
    <property type="entry name" value="aa_tRNA-synth_I_cd-bd_sf"/>
</dbReference>
<keyword evidence="6" id="KW-0030">Aminoacyl-tRNA synthetase</keyword>
<dbReference type="InterPro" id="IPR020058">
    <property type="entry name" value="Glu/Gln-tRNA-synth_Ib_cat-dom"/>
</dbReference>
<dbReference type="InterPro" id="IPR020061">
    <property type="entry name" value="Glu_tRNA_lig_a-bdl"/>
</dbReference>